<gene>
    <name evidence="1" type="ORF">EVAR_48978_1</name>
</gene>
<sequence length="115" mass="12557">MAIGWFGQYFSAEAGPPQILHVEIRPLTTGDLRNFFRDAITLSHPLGYGSIKLPTDALPANSSDALHAVNDTSKVTKAPPAAQTITDRYACRFVTEYPSPHIAPKHRQVSNNADL</sequence>
<dbReference type="AlphaFoldDB" id="A0A4C2A3E0"/>
<reference evidence="1 2" key="1">
    <citation type="journal article" date="2019" name="Commun. Biol.">
        <title>The bagworm genome reveals a unique fibroin gene that provides high tensile strength.</title>
        <authorList>
            <person name="Kono N."/>
            <person name="Nakamura H."/>
            <person name="Ohtoshi R."/>
            <person name="Tomita M."/>
            <person name="Numata K."/>
            <person name="Arakawa K."/>
        </authorList>
    </citation>
    <scope>NUCLEOTIDE SEQUENCE [LARGE SCALE GENOMIC DNA]</scope>
</reference>
<name>A0A4C2A3E0_EUMVA</name>
<organism evidence="1 2">
    <name type="scientific">Eumeta variegata</name>
    <name type="common">Bagworm moth</name>
    <name type="synonym">Eumeta japonica</name>
    <dbReference type="NCBI Taxonomy" id="151549"/>
    <lineage>
        <taxon>Eukaryota</taxon>
        <taxon>Metazoa</taxon>
        <taxon>Ecdysozoa</taxon>
        <taxon>Arthropoda</taxon>
        <taxon>Hexapoda</taxon>
        <taxon>Insecta</taxon>
        <taxon>Pterygota</taxon>
        <taxon>Neoptera</taxon>
        <taxon>Endopterygota</taxon>
        <taxon>Lepidoptera</taxon>
        <taxon>Glossata</taxon>
        <taxon>Ditrysia</taxon>
        <taxon>Tineoidea</taxon>
        <taxon>Psychidae</taxon>
        <taxon>Oiketicinae</taxon>
        <taxon>Eumeta</taxon>
    </lineage>
</organism>
<dbReference type="EMBL" id="BGZK01002375">
    <property type="protein sequence ID" value="GBP93427.1"/>
    <property type="molecule type" value="Genomic_DNA"/>
</dbReference>
<comment type="caution">
    <text evidence="1">The sequence shown here is derived from an EMBL/GenBank/DDBJ whole genome shotgun (WGS) entry which is preliminary data.</text>
</comment>
<protein>
    <submittedName>
        <fullName evidence="1">Uncharacterized protein</fullName>
    </submittedName>
</protein>
<accession>A0A4C2A3E0</accession>
<proteinExistence type="predicted"/>
<evidence type="ECO:0000313" key="2">
    <source>
        <dbReference type="Proteomes" id="UP000299102"/>
    </source>
</evidence>
<evidence type="ECO:0000313" key="1">
    <source>
        <dbReference type="EMBL" id="GBP93427.1"/>
    </source>
</evidence>
<keyword evidence="2" id="KW-1185">Reference proteome</keyword>
<dbReference type="Proteomes" id="UP000299102">
    <property type="component" value="Unassembled WGS sequence"/>
</dbReference>